<keyword evidence="2" id="KW-1185">Reference proteome</keyword>
<sequence length="725" mass="80167">MGVLPCCRVIAVHLVNLHLLPLARSRDYEFKKCSIDTYRATGLHFLDTAERPPVEEYVLRRNNLAKALAVEGIDAFVVEPGYTFSYYANVTQPQWEVWEPEERPFVMVIRPEKLSDGKVVANTSFLVPHFEETRARLLNMPFEEEIHAVTYEEHWDYYTTLYTSVIWGEKLSPVLMVDEEMRDFIQRGLADNGFTVVGLSGEVEAVRQIKTERELGILRAVNTGTVEAIRAMRQCLYVGVTENQVAEVLDDTMRAAGMEPFFDIVEFGKSAALPHGGYDGSRKLEPGMFVLIDVGAHLYGYSSDVCRTFYPPFVSNPPPSKYNVTEHLRVWQVVLDAQEAAVKAMVPNGTAAAVDIAARDVIAAAGYEKEFTHRLGHGIGIKAHESPYLNKGNFGAILRPGMVFTAEPGVYVLNDFGVRHEDILVVRENGEAENISGGFAKNKALSAGDSIITRPTRNNASVPSSPPCCGGAAPSASSCSFTAESFNMSVPHLVQIAENFPKDGKMPQWQGKATIEVYMHSDLRTNVGNFTGSRMYGLVHDTLVADCPDTIGGMNSHKCWNVWHSFASRQVPPSGGIEDTKGQIHVHSAHFENRQIRNLLIGALAAAYEAATQLTRNCYFAPDDEALNRYCNAPGTVGAYTQDSHILMQMTSDGTDLNDGGWHCCQTRELVDTKLDDLIPEFKGVYPLTRGKDRLVACHFGCRDDEREANVDVDILLAELAISGL</sequence>
<dbReference type="EMBL" id="JAPHNI010000142">
    <property type="protein sequence ID" value="KAJ8115397.1"/>
    <property type="molecule type" value="Genomic_DNA"/>
</dbReference>
<evidence type="ECO:0000313" key="1">
    <source>
        <dbReference type="EMBL" id="KAJ8115397.1"/>
    </source>
</evidence>
<protein>
    <submittedName>
        <fullName evidence="1">Uncharacterized protein</fullName>
    </submittedName>
</protein>
<gene>
    <name evidence="1" type="ORF">OPT61_g2957</name>
</gene>
<organism evidence="1 2">
    <name type="scientific">Boeremia exigua</name>
    <dbReference type="NCBI Taxonomy" id="749465"/>
    <lineage>
        <taxon>Eukaryota</taxon>
        <taxon>Fungi</taxon>
        <taxon>Dikarya</taxon>
        <taxon>Ascomycota</taxon>
        <taxon>Pezizomycotina</taxon>
        <taxon>Dothideomycetes</taxon>
        <taxon>Pleosporomycetidae</taxon>
        <taxon>Pleosporales</taxon>
        <taxon>Pleosporineae</taxon>
        <taxon>Didymellaceae</taxon>
        <taxon>Boeremia</taxon>
    </lineage>
</organism>
<name>A0ACC2IJT6_9PLEO</name>
<accession>A0ACC2IJT6</accession>
<dbReference type="Proteomes" id="UP001153331">
    <property type="component" value="Unassembled WGS sequence"/>
</dbReference>
<proteinExistence type="predicted"/>
<comment type="caution">
    <text evidence="1">The sequence shown here is derived from an EMBL/GenBank/DDBJ whole genome shotgun (WGS) entry which is preliminary data.</text>
</comment>
<reference evidence="1" key="1">
    <citation type="submission" date="2022-11" db="EMBL/GenBank/DDBJ databases">
        <title>Genome Sequence of Boeremia exigua.</title>
        <authorList>
            <person name="Buettner E."/>
        </authorList>
    </citation>
    <scope>NUCLEOTIDE SEQUENCE</scope>
    <source>
        <strain evidence="1">CU02</strain>
    </source>
</reference>
<evidence type="ECO:0000313" key="2">
    <source>
        <dbReference type="Proteomes" id="UP001153331"/>
    </source>
</evidence>